<dbReference type="Gene3D" id="3.90.1310.10">
    <property type="entry name" value="Penicillin-binding protein 2a (Domain 2)"/>
    <property type="match status" value="1"/>
</dbReference>
<keyword evidence="10 16" id="KW-0573">Peptidoglycan synthesis</keyword>
<dbReference type="Gene3D" id="3.30.450.330">
    <property type="match status" value="1"/>
</dbReference>
<organism evidence="19 20">
    <name type="scientific">Cellvibrio zantedeschiae</name>
    <dbReference type="NCBI Taxonomy" id="1237077"/>
    <lineage>
        <taxon>Bacteria</taxon>
        <taxon>Pseudomonadati</taxon>
        <taxon>Pseudomonadota</taxon>
        <taxon>Gammaproteobacteria</taxon>
        <taxon>Cellvibrionales</taxon>
        <taxon>Cellvibrionaceae</taxon>
        <taxon>Cellvibrio</taxon>
    </lineage>
</organism>
<keyword evidence="5 16" id="KW-0121">Carboxypeptidase</keyword>
<feature type="active site" description="Acyl-ester intermediate" evidence="16">
    <location>
        <position position="314"/>
    </location>
</feature>
<evidence type="ECO:0000256" key="4">
    <source>
        <dbReference type="ARBA" id="ARBA00022618"/>
    </source>
</evidence>
<dbReference type="PANTHER" id="PTHR30627">
    <property type="entry name" value="PEPTIDOGLYCAN D,D-TRANSPEPTIDASE"/>
    <property type="match status" value="1"/>
</dbReference>
<keyword evidence="8 16" id="KW-0378">Hydrolase</keyword>
<keyword evidence="9 16" id="KW-0133">Cell shape</keyword>
<dbReference type="PANTHER" id="PTHR30627:SF1">
    <property type="entry name" value="PEPTIDOGLYCAN D,D-TRANSPEPTIDASE FTSI"/>
    <property type="match status" value="1"/>
</dbReference>
<feature type="domain" description="Penicillin-binding protein dimerisation" evidence="18">
    <location>
        <begin position="78"/>
        <end position="227"/>
    </location>
</feature>
<keyword evidence="7 16" id="KW-0812">Transmembrane</keyword>
<evidence type="ECO:0000256" key="7">
    <source>
        <dbReference type="ARBA" id="ARBA00022692"/>
    </source>
</evidence>
<dbReference type="InterPro" id="IPR012338">
    <property type="entry name" value="Beta-lactam/transpept-like"/>
</dbReference>
<evidence type="ECO:0000256" key="3">
    <source>
        <dbReference type="ARBA" id="ARBA00022519"/>
    </source>
</evidence>
<reference evidence="20" key="1">
    <citation type="journal article" date="2019" name="Int. J. Syst. Evol. Microbiol.">
        <title>The Global Catalogue of Microorganisms (GCM) 10K type strain sequencing project: providing services to taxonomists for standard genome sequencing and annotation.</title>
        <authorList>
            <consortium name="The Broad Institute Genomics Platform"/>
            <consortium name="The Broad Institute Genome Sequencing Center for Infectious Disease"/>
            <person name="Wu L."/>
            <person name="Ma J."/>
        </authorList>
    </citation>
    <scope>NUCLEOTIDE SEQUENCE [LARGE SCALE GENOMIC DNA]</scope>
    <source>
        <strain evidence="20">KCTC 32239</strain>
    </source>
</reference>
<dbReference type="Proteomes" id="UP000619761">
    <property type="component" value="Unassembled WGS sequence"/>
</dbReference>
<keyword evidence="14 16" id="KW-0131">Cell cycle</keyword>
<comment type="similarity">
    <text evidence="16">Belongs to the transpeptidase family. FtsI subfamily.</text>
</comment>
<dbReference type="SUPFAM" id="SSF56519">
    <property type="entry name" value="Penicillin binding protein dimerisation domain"/>
    <property type="match status" value="1"/>
</dbReference>
<evidence type="ECO:0000259" key="17">
    <source>
        <dbReference type="Pfam" id="PF00905"/>
    </source>
</evidence>
<evidence type="ECO:0000256" key="8">
    <source>
        <dbReference type="ARBA" id="ARBA00022801"/>
    </source>
</evidence>
<evidence type="ECO:0000256" key="9">
    <source>
        <dbReference type="ARBA" id="ARBA00022960"/>
    </source>
</evidence>
<dbReference type="InterPro" id="IPR036138">
    <property type="entry name" value="PBP_dimer_sf"/>
</dbReference>
<dbReference type="InterPro" id="IPR005311">
    <property type="entry name" value="PBP_dimer"/>
</dbReference>
<accession>A0ABQ3ANC8</accession>
<dbReference type="SUPFAM" id="SSF56601">
    <property type="entry name" value="beta-lactamase/transpeptidase-like"/>
    <property type="match status" value="1"/>
</dbReference>
<keyword evidence="12 16" id="KW-0472">Membrane</keyword>
<evidence type="ECO:0000256" key="12">
    <source>
        <dbReference type="ARBA" id="ARBA00023136"/>
    </source>
</evidence>
<comment type="function">
    <text evidence="16">Catalyzes cross-linking of the peptidoglycan cell wall at the division septum.</text>
</comment>
<comment type="catalytic activity">
    <reaction evidence="16">
        <text>Preferential cleavage: (Ac)2-L-Lys-D-Ala-|-D-Ala. Also transpeptidation of peptidyl-alanyl moieties that are N-acyl substituents of D-alanine.</text>
        <dbReference type="EC" id="3.4.16.4"/>
    </reaction>
</comment>
<evidence type="ECO:0000256" key="1">
    <source>
        <dbReference type="ARBA" id="ARBA00004370"/>
    </source>
</evidence>
<name>A0ABQ3ANC8_9GAMM</name>
<comment type="subcellular location">
    <subcellularLocation>
        <location evidence="16">Cell inner membrane</location>
        <topology evidence="16">Single-pass membrane protein</topology>
    </subcellularLocation>
    <subcellularLocation>
        <location evidence="1">Membrane</location>
    </subcellularLocation>
</comment>
<keyword evidence="15 16" id="KW-0961">Cell wall biogenesis/degradation</keyword>
<dbReference type="HAMAP" id="MF_02080">
    <property type="entry name" value="FtsI_transpept"/>
    <property type="match status" value="1"/>
</dbReference>
<evidence type="ECO:0000256" key="11">
    <source>
        <dbReference type="ARBA" id="ARBA00022989"/>
    </source>
</evidence>
<keyword evidence="6 16" id="KW-0645">Protease</keyword>
<dbReference type="InterPro" id="IPR037532">
    <property type="entry name" value="FtsI_transpept"/>
</dbReference>
<evidence type="ECO:0000256" key="2">
    <source>
        <dbReference type="ARBA" id="ARBA00022475"/>
    </source>
</evidence>
<dbReference type="Pfam" id="PF00905">
    <property type="entry name" value="Transpeptidase"/>
    <property type="match status" value="1"/>
</dbReference>
<dbReference type="InterPro" id="IPR050515">
    <property type="entry name" value="Beta-lactam/transpept"/>
</dbReference>
<keyword evidence="4 16" id="KW-0132">Cell division</keyword>
<dbReference type="EC" id="3.4.16.4" evidence="16"/>
<evidence type="ECO:0000256" key="16">
    <source>
        <dbReference type="HAMAP-Rule" id="MF_02080"/>
    </source>
</evidence>
<sequence>MIRTSYAKTLESNPQIPKPRSPLKVARWRFYCVVGVMGVLVFVLIGHVASLQVLPNADKGFEFLQVQGEARTLRNELIPAYRGVITDRNGAPLAVSTPVATLWANPKVLLQSPQRFAELAKALGINKADMESRLTRYASKEFMYLQRQMAPDAAQKIMDLDIPGVNVQTEYHRYYPAGEVVSHLVGMTDVDDRGQEGMEMAYDVWLSGENGSKQVLKDLKGRTVKELQLIKAARAGQNLTLSIDLRLQYLAYRELKKAVEDSSGIAGSLVILDVESGEVLAITNYPSYNPNDRGQAKGQALRNRAITDIYEPGSTMKPLAILAALESGKFKSTDVIDTNPGRFLVGTKTITDDGFNYGVLDLPMAIAKSSNIAMSKIALQLDANALTNMYSRLGIGHPTGTYFPGESSGRVPALKVGQLIERCNVAFGYAMNLTVLQVVQAYSVIANGGVKRPISLTKIDVAPKGEVVVDKKYTDEVKNMLLRVVGTEGTGKRARTISYTVAGKTGTAFKSIAGHYTHKQISSFVGMAPVENPRIVAMVVIDEPQGAGTTANGGMVAAPAFSKVAEDALRMLQVPPDATIEQVEEVKAFAARTAKQAADKAAKLKAQQEAEQLPVVQSQEALPIQ</sequence>
<proteinExistence type="inferred from homology"/>
<keyword evidence="2 16" id="KW-1003">Cell membrane</keyword>
<evidence type="ECO:0000256" key="14">
    <source>
        <dbReference type="ARBA" id="ARBA00023306"/>
    </source>
</evidence>
<keyword evidence="13 16" id="KW-0717">Septation</keyword>
<keyword evidence="20" id="KW-1185">Reference proteome</keyword>
<evidence type="ECO:0000256" key="5">
    <source>
        <dbReference type="ARBA" id="ARBA00022645"/>
    </source>
</evidence>
<evidence type="ECO:0000256" key="15">
    <source>
        <dbReference type="ARBA" id="ARBA00023316"/>
    </source>
</evidence>
<evidence type="ECO:0000256" key="10">
    <source>
        <dbReference type="ARBA" id="ARBA00022984"/>
    </source>
</evidence>
<keyword evidence="11 16" id="KW-1133">Transmembrane helix</keyword>
<dbReference type="RefSeq" id="WP_189415383.1">
    <property type="nucleotide sequence ID" value="NZ_BMYZ01000001.1"/>
</dbReference>
<feature type="domain" description="Penicillin-binding protein transpeptidase" evidence="17">
    <location>
        <begin position="267"/>
        <end position="565"/>
    </location>
</feature>
<dbReference type="Gene3D" id="3.40.710.10">
    <property type="entry name" value="DD-peptidase/beta-lactamase superfamily"/>
    <property type="match status" value="1"/>
</dbReference>
<dbReference type="Pfam" id="PF03717">
    <property type="entry name" value="PBP_dimer"/>
    <property type="match status" value="1"/>
</dbReference>
<dbReference type="InterPro" id="IPR001460">
    <property type="entry name" value="PCN-bd_Tpept"/>
</dbReference>
<evidence type="ECO:0000259" key="18">
    <source>
        <dbReference type="Pfam" id="PF03717"/>
    </source>
</evidence>
<feature type="transmembrane region" description="Helical" evidence="16">
    <location>
        <begin position="28"/>
        <end position="49"/>
    </location>
</feature>
<evidence type="ECO:0000256" key="13">
    <source>
        <dbReference type="ARBA" id="ARBA00023210"/>
    </source>
</evidence>
<evidence type="ECO:0000313" key="19">
    <source>
        <dbReference type="EMBL" id="GGY62730.1"/>
    </source>
</evidence>
<evidence type="ECO:0000256" key="6">
    <source>
        <dbReference type="ARBA" id="ARBA00022670"/>
    </source>
</evidence>
<gene>
    <name evidence="16 19" type="primary">ftsI</name>
    <name evidence="19" type="ORF">GCM10011613_02810</name>
</gene>
<dbReference type="EMBL" id="BMYZ01000001">
    <property type="protein sequence ID" value="GGY62730.1"/>
    <property type="molecule type" value="Genomic_DNA"/>
</dbReference>
<evidence type="ECO:0000313" key="20">
    <source>
        <dbReference type="Proteomes" id="UP000619761"/>
    </source>
</evidence>
<comment type="caution">
    <text evidence="19">The sequence shown here is derived from an EMBL/GenBank/DDBJ whole genome shotgun (WGS) entry which is preliminary data.</text>
</comment>
<protein>
    <recommendedName>
        <fullName evidence="16">Peptidoglycan D,D-transpeptidase FtsI</fullName>
        <ecNumber evidence="16">3.4.16.4</ecNumber>
    </recommendedName>
    <alternativeName>
        <fullName evidence="16">Penicillin-binding protein 3</fullName>
        <shortName evidence="16">PBP-3</shortName>
    </alternativeName>
</protein>
<comment type="pathway">
    <text evidence="16">Cell wall biogenesis; peptidoglycan biosynthesis.</text>
</comment>
<keyword evidence="3 16" id="KW-0997">Cell inner membrane</keyword>